<keyword evidence="1" id="KW-0812">Transmembrane</keyword>
<keyword evidence="1" id="KW-0472">Membrane</keyword>
<dbReference type="EMBL" id="LKLW01000145">
    <property type="protein sequence ID" value="KSU24999.1"/>
    <property type="molecule type" value="Genomic_DNA"/>
</dbReference>
<dbReference type="EMBL" id="CP028160">
    <property type="protein sequence ID" value="AWN64776.1"/>
    <property type="molecule type" value="Genomic_DNA"/>
</dbReference>
<sequence length="79" mass="8855">MFVGFLSGLIVMGALLSILLVLLGVMALRVFVRYILPILLILLIVRLIISGIVLLFNPHFWLFIAVVALVLWILGKIRN</sequence>
<feature type="transmembrane region" description="Helical" evidence="1">
    <location>
        <begin position="34"/>
        <end position="54"/>
    </location>
</feature>
<feature type="transmembrane region" description="Helical" evidence="1">
    <location>
        <begin position="60"/>
        <end position="77"/>
    </location>
</feature>
<dbReference type="EMBL" id="LKLS01000102">
    <property type="protein sequence ID" value="KSU19103.1"/>
    <property type="molecule type" value="Genomic_DNA"/>
</dbReference>
<reference evidence="7 8" key="1">
    <citation type="submission" date="2015-10" db="EMBL/GenBank/DDBJ databases">
        <title>Draft Genome Sequences of 11 Lactococcus lactis subspecies cremoris strains.</title>
        <authorList>
            <person name="Wels M."/>
            <person name="Backus L."/>
            <person name="Boekhorst J."/>
            <person name="Dijkstra A."/>
            <person name="Beerthuizen M."/>
            <person name="Kelly W."/>
            <person name="Siezen R."/>
            <person name="Bachmann H."/>
            <person name="Van Hijum S."/>
        </authorList>
    </citation>
    <scope>NUCLEOTIDE SEQUENCE [LARGE SCALE GENOMIC DNA]</scope>
    <source>
        <strain evidence="8">KF282</strain>
        <strain evidence="9">LMG9449</strain>
        <strain evidence="10">M20</strain>
        <strain evidence="7">N42</strain>
    </source>
</reference>
<dbReference type="Proteomes" id="UP000053719">
    <property type="component" value="Unassembled WGS sequence"/>
</dbReference>
<name>A0A0A7SZ02_LACLL</name>
<dbReference type="EMBL" id="LKLN01000009">
    <property type="protein sequence ID" value="KSU07581.1"/>
    <property type="molecule type" value="Genomic_DNA"/>
</dbReference>
<keyword evidence="1" id="KW-1133">Transmembrane helix</keyword>
<evidence type="ECO:0000313" key="10">
    <source>
        <dbReference type="Proteomes" id="UP000053719"/>
    </source>
</evidence>
<evidence type="ECO:0000313" key="3">
    <source>
        <dbReference type="EMBL" id="KSU07581.1"/>
    </source>
</evidence>
<evidence type="ECO:0000313" key="7">
    <source>
        <dbReference type="Proteomes" id="UP000052991"/>
    </source>
</evidence>
<dbReference type="RefSeq" id="WP_003129719.1">
    <property type="nucleotide sequence ID" value="NZ_BAABQR010000003.1"/>
</dbReference>
<evidence type="ECO:0000313" key="11">
    <source>
        <dbReference type="Proteomes" id="UP000245919"/>
    </source>
</evidence>
<dbReference type="AlphaFoldDB" id="A0A0A7SZ02"/>
<dbReference type="Proteomes" id="UP000053058">
    <property type="component" value="Unassembled WGS sequence"/>
</dbReference>
<evidence type="ECO:0000313" key="5">
    <source>
        <dbReference type="EMBL" id="KSU20613.1"/>
    </source>
</evidence>
<reference evidence="3" key="2">
    <citation type="journal article" date="2017" name="Genome Announc.">
        <title>Draft Genome Sequences of 24 Lactococcus lactis Strains.</title>
        <authorList>
            <person name="Backus L."/>
            <person name="Wels M."/>
            <person name="Boekhorst J."/>
            <person name="Dijkstra A.R."/>
            <person name="Beerthuyzen M."/>
            <person name="Kelly W.J."/>
            <person name="Siezen R.J."/>
            <person name="van Hijum S.A."/>
            <person name="Bachmann H."/>
        </authorList>
    </citation>
    <scope>NUCLEOTIDE SEQUENCE</scope>
    <source>
        <strain evidence="3">KF282</strain>
        <strain evidence="4">LMG9447</strain>
        <strain evidence="5">M20</strain>
        <strain evidence="6">N42</strain>
    </source>
</reference>
<evidence type="ECO:0008006" key="12">
    <source>
        <dbReference type="Google" id="ProtNLM"/>
    </source>
</evidence>
<dbReference type="GeneID" id="89632298"/>
<protein>
    <recommendedName>
        <fullName evidence="12">Phage shock protein G</fullName>
    </recommendedName>
</protein>
<dbReference type="Proteomes" id="UP000053612">
    <property type="component" value="Unassembled WGS sequence"/>
</dbReference>
<reference evidence="2 11" key="3">
    <citation type="submission" date="2018-03" db="EMBL/GenBank/DDBJ databases">
        <title>Genome sequence of Lactococcus lactis strain 14B4 from almond drupe.</title>
        <authorList>
            <person name="Tran T.D."/>
            <person name="McGarvey J.A."/>
            <person name="Huynh S."/>
            <person name="Parker C.T."/>
        </authorList>
    </citation>
    <scope>NUCLEOTIDE SEQUENCE [LARGE SCALE GENOMIC DNA]</scope>
    <source>
        <strain evidence="2 11">14B4</strain>
    </source>
</reference>
<evidence type="ECO:0000313" key="2">
    <source>
        <dbReference type="EMBL" id="AWN64776.1"/>
    </source>
</evidence>
<accession>A0A0A7SZ02</accession>
<proteinExistence type="predicted"/>
<evidence type="ECO:0000313" key="6">
    <source>
        <dbReference type="EMBL" id="KSU24999.1"/>
    </source>
</evidence>
<dbReference type="PATRIC" id="fig|1360.100.peg.85"/>
<evidence type="ECO:0000313" key="4">
    <source>
        <dbReference type="EMBL" id="KSU19103.1"/>
    </source>
</evidence>
<evidence type="ECO:0000313" key="9">
    <source>
        <dbReference type="Proteomes" id="UP000053612"/>
    </source>
</evidence>
<organism evidence="3 8">
    <name type="scientific">Lactococcus lactis subsp. lactis</name>
    <name type="common">Streptococcus lactis</name>
    <dbReference type="NCBI Taxonomy" id="1360"/>
    <lineage>
        <taxon>Bacteria</taxon>
        <taxon>Bacillati</taxon>
        <taxon>Bacillota</taxon>
        <taxon>Bacilli</taxon>
        <taxon>Lactobacillales</taxon>
        <taxon>Streptococcaceae</taxon>
        <taxon>Lactococcus</taxon>
    </lineage>
</organism>
<dbReference type="EMBL" id="LKLU01000084">
    <property type="protein sequence ID" value="KSU20613.1"/>
    <property type="molecule type" value="Genomic_DNA"/>
</dbReference>
<feature type="transmembrane region" description="Helical" evidence="1">
    <location>
        <begin position="6"/>
        <end position="27"/>
    </location>
</feature>
<evidence type="ECO:0000256" key="1">
    <source>
        <dbReference type="SAM" id="Phobius"/>
    </source>
</evidence>
<evidence type="ECO:0000313" key="8">
    <source>
        <dbReference type="Proteomes" id="UP000053058"/>
    </source>
</evidence>
<dbReference type="Proteomes" id="UP000245919">
    <property type="component" value="Chromosome"/>
</dbReference>
<dbReference type="Proteomes" id="UP000052991">
    <property type="component" value="Unassembled WGS sequence"/>
</dbReference>
<gene>
    <name evidence="3" type="ORF">KF282_0377</name>
    <name evidence="2" type="ORF">LL14B4_00645</name>
    <name evidence="4" type="ORF">LMG9449_1257</name>
    <name evidence="5" type="ORF">M20_1471</name>
    <name evidence="6" type="ORF">N42_2218</name>
</gene>